<dbReference type="Proteomes" id="UP001251528">
    <property type="component" value="Unassembled WGS sequence"/>
</dbReference>
<sequence length="204" mass="22592">MTLTGRQVSTIATSSFNGRDSKKQVPVTVKGCGKLLKLSFQDSNKYAGIIKNDALVKLLQEFPVTVNAVLSAPVREEKTTVGKKAAKINFPRECTVRIAIRGFMTDENAIGNILGDSGLYLQCPSAVEYDSHVPYHNPHYLLRPGSQMPVFEIQSLGENGDSTEYKDLDEVDKGRFLRLFDEADDNGIEVRVQPSSRLQVTLKQ</sequence>
<name>A0AAJ0G218_9HYPO</name>
<evidence type="ECO:0000313" key="1">
    <source>
        <dbReference type="EMBL" id="KAK2612780.1"/>
    </source>
</evidence>
<proteinExistence type="predicted"/>
<comment type="caution">
    <text evidence="1">The sequence shown here is derived from an EMBL/GenBank/DDBJ whole genome shotgun (WGS) entry which is preliminary data.</text>
</comment>
<organism evidence="1 2">
    <name type="scientific">Conoideocrella luteorostrata</name>
    <dbReference type="NCBI Taxonomy" id="1105319"/>
    <lineage>
        <taxon>Eukaryota</taxon>
        <taxon>Fungi</taxon>
        <taxon>Dikarya</taxon>
        <taxon>Ascomycota</taxon>
        <taxon>Pezizomycotina</taxon>
        <taxon>Sordariomycetes</taxon>
        <taxon>Hypocreomycetidae</taxon>
        <taxon>Hypocreales</taxon>
        <taxon>Clavicipitaceae</taxon>
        <taxon>Conoideocrella</taxon>
    </lineage>
</organism>
<keyword evidence="2" id="KW-1185">Reference proteome</keyword>
<reference evidence="1" key="1">
    <citation type="submission" date="2023-06" db="EMBL/GenBank/DDBJ databases">
        <title>Conoideocrella luteorostrata (Hypocreales: Clavicipitaceae), a potential biocontrol fungus for elongate hemlock scale in United States Christmas tree production areas.</title>
        <authorList>
            <person name="Barrett H."/>
            <person name="Lovett B."/>
            <person name="Macias A.M."/>
            <person name="Stajich J.E."/>
            <person name="Kasson M.T."/>
        </authorList>
    </citation>
    <scope>NUCLEOTIDE SEQUENCE</scope>
    <source>
        <strain evidence="1">ARSEF 14590</strain>
    </source>
</reference>
<protein>
    <submittedName>
        <fullName evidence="1">Uncharacterized protein</fullName>
    </submittedName>
</protein>
<accession>A0AAJ0G218</accession>
<dbReference type="EMBL" id="JASWJB010000012">
    <property type="protein sequence ID" value="KAK2612780.1"/>
    <property type="molecule type" value="Genomic_DNA"/>
</dbReference>
<evidence type="ECO:0000313" key="2">
    <source>
        <dbReference type="Proteomes" id="UP001251528"/>
    </source>
</evidence>
<gene>
    <name evidence="1" type="ORF">QQS21_001232</name>
</gene>
<dbReference type="AlphaFoldDB" id="A0AAJ0G218"/>